<dbReference type="WBParaSite" id="PTRK_0000539375.1">
    <property type="protein sequence ID" value="PTRK_0000539375.1"/>
    <property type="gene ID" value="PTRK_0000539375"/>
</dbReference>
<organism evidence="1 2">
    <name type="scientific">Parastrongyloides trichosuri</name>
    <name type="common">Possum-specific nematode worm</name>
    <dbReference type="NCBI Taxonomy" id="131310"/>
    <lineage>
        <taxon>Eukaryota</taxon>
        <taxon>Metazoa</taxon>
        <taxon>Ecdysozoa</taxon>
        <taxon>Nematoda</taxon>
        <taxon>Chromadorea</taxon>
        <taxon>Rhabditida</taxon>
        <taxon>Tylenchina</taxon>
        <taxon>Panagrolaimomorpha</taxon>
        <taxon>Strongyloidoidea</taxon>
        <taxon>Strongyloididae</taxon>
        <taxon>Parastrongyloides</taxon>
    </lineage>
</organism>
<accession>A0A0N4ZCW8</accession>
<evidence type="ECO:0000313" key="2">
    <source>
        <dbReference type="WBParaSite" id="PTRK_0000539375.1"/>
    </source>
</evidence>
<reference evidence="2" key="1">
    <citation type="submission" date="2017-02" db="UniProtKB">
        <authorList>
            <consortium name="WormBaseParasite"/>
        </authorList>
    </citation>
    <scope>IDENTIFICATION</scope>
</reference>
<evidence type="ECO:0000313" key="1">
    <source>
        <dbReference type="Proteomes" id="UP000038045"/>
    </source>
</evidence>
<keyword evidence="1" id="KW-1185">Reference proteome</keyword>
<protein>
    <submittedName>
        <fullName evidence="2">Conserved domain protein</fullName>
    </submittedName>
</protein>
<dbReference type="Proteomes" id="UP000038045">
    <property type="component" value="Unplaced"/>
</dbReference>
<name>A0A0N4ZCW8_PARTI</name>
<proteinExistence type="predicted"/>
<dbReference type="AlphaFoldDB" id="A0A0N4ZCW8"/>
<sequence>MFLTTEELNSKPPKWHQYLPFTEKQVVSQTYTIDKKEGKTRDKFNISEMEYGVTLNENTNQS</sequence>